<organism evidence="2 3">
    <name type="scientific">Psychrosphaera aquimarina</name>
    <dbReference type="NCBI Taxonomy" id="2044854"/>
    <lineage>
        <taxon>Bacteria</taxon>
        <taxon>Pseudomonadati</taxon>
        <taxon>Pseudomonadota</taxon>
        <taxon>Gammaproteobacteria</taxon>
        <taxon>Alteromonadales</taxon>
        <taxon>Pseudoalteromonadaceae</taxon>
        <taxon>Psychrosphaera</taxon>
    </lineage>
</organism>
<keyword evidence="1" id="KW-0732">Signal</keyword>
<gene>
    <name evidence="2" type="ORF">RT723_08085</name>
</gene>
<proteinExistence type="predicted"/>
<evidence type="ECO:0000313" key="3">
    <source>
        <dbReference type="Proteomes" id="UP001257914"/>
    </source>
</evidence>
<sequence length="248" mass="28302">MKLILFLLLFVWVSNAGAASLGAFRIYLDEDNRNKKFPIRNKSVVPEICEIKFNNRLYDGIGGVKKLTVEEQAELSKAALARVKYSPKSFVIEPNSTRYISFSYRRIPNDSSNEVRTYAVFSCRKQTSVEDGQGRFATLLDLAVPLVMRTGDTKKYTVDLDLEIVKRDQDEFSINLLHSGNRSVYGDVYLVDNNGKRLEKLKKNTVLYSDMKKLAISIQTKYISEQGIGIEFVETGSYKYKKTFKLSI</sequence>
<keyword evidence="3" id="KW-1185">Reference proteome</keyword>
<accession>A0ABU3QZW2</accession>
<feature type="signal peptide" evidence="1">
    <location>
        <begin position="1"/>
        <end position="18"/>
    </location>
</feature>
<evidence type="ECO:0000256" key="1">
    <source>
        <dbReference type="SAM" id="SignalP"/>
    </source>
</evidence>
<reference evidence="2 3" key="1">
    <citation type="submission" date="2023-10" db="EMBL/GenBank/DDBJ databases">
        <title>Psychrosphaera aquimaarina strain SW33 isolated from seawater.</title>
        <authorList>
            <person name="Bayburt H."/>
            <person name="Kim J.M."/>
            <person name="Choi B.J."/>
            <person name="Jeon C.O."/>
        </authorList>
    </citation>
    <scope>NUCLEOTIDE SEQUENCE [LARGE SCALE GENOMIC DNA]</scope>
    <source>
        <strain evidence="2 3">KCTC 52743</strain>
    </source>
</reference>
<name>A0ABU3QZW2_9GAMM</name>
<dbReference type="RefSeq" id="WP_315946606.1">
    <property type="nucleotide sequence ID" value="NZ_JAWCUA010000007.1"/>
</dbReference>
<evidence type="ECO:0000313" key="2">
    <source>
        <dbReference type="EMBL" id="MDU0112954.1"/>
    </source>
</evidence>
<comment type="caution">
    <text evidence="2">The sequence shown here is derived from an EMBL/GenBank/DDBJ whole genome shotgun (WGS) entry which is preliminary data.</text>
</comment>
<protein>
    <recommendedName>
        <fullName evidence="4">P pilus assembly protein, chaperone PapD</fullName>
    </recommendedName>
</protein>
<dbReference type="Proteomes" id="UP001257914">
    <property type="component" value="Unassembled WGS sequence"/>
</dbReference>
<dbReference type="EMBL" id="JAWCUA010000007">
    <property type="protein sequence ID" value="MDU0112954.1"/>
    <property type="molecule type" value="Genomic_DNA"/>
</dbReference>
<evidence type="ECO:0008006" key="4">
    <source>
        <dbReference type="Google" id="ProtNLM"/>
    </source>
</evidence>
<feature type="chain" id="PRO_5045805630" description="P pilus assembly protein, chaperone PapD" evidence="1">
    <location>
        <begin position="19"/>
        <end position="248"/>
    </location>
</feature>